<dbReference type="SUPFAM" id="SSF53098">
    <property type="entry name" value="Ribonuclease H-like"/>
    <property type="match status" value="1"/>
</dbReference>
<dbReference type="GO" id="GO:0046872">
    <property type="term" value="F:metal ion binding"/>
    <property type="evidence" value="ECO:0007669"/>
    <property type="project" value="UniProtKB-KW"/>
</dbReference>
<keyword evidence="4" id="KW-0540">Nuclease</keyword>
<dbReference type="InterPro" id="IPR012337">
    <property type="entry name" value="RNaseH-like_sf"/>
</dbReference>
<dbReference type="Pfam" id="PF00075">
    <property type="entry name" value="RNase_H"/>
    <property type="match status" value="1"/>
</dbReference>
<evidence type="ECO:0000313" key="10">
    <source>
        <dbReference type="Proteomes" id="UP001218188"/>
    </source>
</evidence>
<dbReference type="PANTHER" id="PTHR10642">
    <property type="entry name" value="RIBONUCLEASE H1"/>
    <property type="match status" value="1"/>
</dbReference>
<proteinExistence type="inferred from homology"/>
<dbReference type="AlphaFoldDB" id="A0AAD6TDW8"/>
<dbReference type="GO" id="GO:0004523">
    <property type="term" value="F:RNA-DNA hybrid ribonuclease activity"/>
    <property type="evidence" value="ECO:0007669"/>
    <property type="project" value="UniProtKB-EC"/>
</dbReference>
<organism evidence="9 10">
    <name type="scientific">Mycena alexandri</name>
    <dbReference type="NCBI Taxonomy" id="1745969"/>
    <lineage>
        <taxon>Eukaryota</taxon>
        <taxon>Fungi</taxon>
        <taxon>Dikarya</taxon>
        <taxon>Basidiomycota</taxon>
        <taxon>Agaricomycotina</taxon>
        <taxon>Agaricomycetes</taxon>
        <taxon>Agaricomycetidae</taxon>
        <taxon>Agaricales</taxon>
        <taxon>Marasmiineae</taxon>
        <taxon>Mycenaceae</taxon>
        <taxon>Mycena</taxon>
    </lineage>
</organism>
<protein>
    <recommendedName>
        <fullName evidence="3">ribonuclease H</fullName>
        <ecNumber evidence="3">3.1.26.4</ecNumber>
    </recommendedName>
</protein>
<evidence type="ECO:0000256" key="1">
    <source>
        <dbReference type="ARBA" id="ARBA00000077"/>
    </source>
</evidence>
<evidence type="ECO:0000256" key="7">
    <source>
        <dbReference type="ARBA" id="ARBA00022801"/>
    </source>
</evidence>
<evidence type="ECO:0000256" key="3">
    <source>
        <dbReference type="ARBA" id="ARBA00012180"/>
    </source>
</evidence>
<keyword evidence="6" id="KW-0255">Endonuclease</keyword>
<evidence type="ECO:0000256" key="6">
    <source>
        <dbReference type="ARBA" id="ARBA00022759"/>
    </source>
</evidence>
<dbReference type="GO" id="GO:0043137">
    <property type="term" value="P:DNA replication, removal of RNA primer"/>
    <property type="evidence" value="ECO:0007669"/>
    <property type="project" value="TreeGrafter"/>
</dbReference>
<dbReference type="CDD" id="cd13934">
    <property type="entry name" value="RNase_H_Dikarya_like"/>
    <property type="match status" value="1"/>
</dbReference>
<dbReference type="GO" id="GO:0003676">
    <property type="term" value="F:nucleic acid binding"/>
    <property type="evidence" value="ECO:0007669"/>
    <property type="project" value="InterPro"/>
</dbReference>
<dbReference type="Proteomes" id="UP001218188">
    <property type="component" value="Unassembled WGS sequence"/>
</dbReference>
<dbReference type="Gene3D" id="3.30.420.10">
    <property type="entry name" value="Ribonuclease H-like superfamily/Ribonuclease H"/>
    <property type="match status" value="1"/>
</dbReference>
<gene>
    <name evidence="9" type="ORF">C8F04DRAFT_993956</name>
</gene>
<keyword evidence="7" id="KW-0378">Hydrolase</keyword>
<dbReference type="PANTHER" id="PTHR10642:SF26">
    <property type="entry name" value="RIBONUCLEASE H1"/>
    <property type="match status" value="1"/>
</dbReference>
<dbReference type="InterPro" id="IPR036397">
    <property type="entry name" value="RNaseH_sf"/>
</dbReference>
<comment type="caution">
    <text evidence="9">The sequence shown here is derived from an EMBL/GenBank/DDBJ whole genome shotgun (WGS) entry which is preliminary data.</text>
</comment>
<evidence type="ECO:0000256" key="2">
    <source>
        <dbReference type="ARBA" id="ARBA00005300"/>
    </source>
</evidence>
<keyword evidence="5" id="KW-0479">Metal-binding</keyword>
<comment type="similarity">
    <text evidence="2">Belongs to the RNase H family.</text>
</comment>
<evidence type="ECO:0000256" key="4">
    <source>
        <dbReference type="ARBA" id="ARBA00022722"/>
    </source>
</evidence>
<name>A0AAD6TDW8_9AGAR</name>
<dbReference type="InterPro" id="IPR050092">
    <property type="entry name" value="RNase_H"/>
</dbReference>
<dbReference type="EC" id="3.1.26.4" evidence="3"/>
<evidence type="ECO:0000259" key="8">
    <source>
        <dbReference type="PROSITE" id="PS50879"/>
    </source>
</evidence>
<dbReference type="EMBL" id="JARJCM010000013">
    <property type="protein sequence ID" value="KAJ7042162.1"/>
    <property type="molecule type" value="Genomic_DNA"/>
</dbReference>
<feature type="domain" description="RNase H type-1" evidence="8">
    <location>
        <begin position="80"/>
        <end position="232"/>
    </location>
</feature>
<keyword evidence="10" id="KW-1185">Reference proteome</keyword>
<accession>A0AAD6TDW8</accession>
<evidence type="ECO:0000256" key="5">
    <source>
        <dbReference type="ARBA" id="ARBA00022723"/>
    </source>
</evidence>
<dbReference type="PROSITE" id="PS50879">
    <property type="entry name" value="RNASE_H_1"/>
    <property type="match status" value="1"/>
</dbReference>
<dbReference type="InterPro" id="IPR002156">
    <property type="entry name" value="RNaseH_domain"/>
</dbReference>
<evidence type="ECO:0000313" key="9">
    <source>
        <dbReference type="EMBL" id="KAJ7042162.1"/>
    </source>
</evidence>
<sequence>MSDAFMSQFPDAHRAAHASALPGSSISTDHLGRTTVTLPRTFKPSPALSDHSPANIVSPSSPFSNVYLSTFREPQKKIIDARTVLLSIDGACSNNGTSSARAGVGIFFGPNSPHNISEPISGPQTSQRAEILAAANALRKASTLLENVMSVGCIVLLSDSKYVVGAMTEWIFAWKENGWKNANGGQVENKADFKALDALIEKLEEDGLDVKFWLVGREHNSHADQLAKAACT</sequence>
<reference evidence="9" key="1">
    <citation type="submission" date="2023-03" db="EMBL/GenBank/DDBJ databases">
        <title>Massive genome expansion in bonnet fungi (Mycena s.s.) driven by repeated elements and novel gene families across ecological guilds.</title>
        <authorList>
            <consortium name="Lawrence Berkeley National Laboratory"/>
            <person name="Harder C.B."/>
            <person name="Miyauchi S."/>
            <person name="Viragh M."/>
            <person name="Kuo A."/>
            <person name="Thoen E."/>
            <person name="Andreopoulos B."/>
            <person name="Lu D."/>
            <person name="Skrede I."/>
            <person name="Drula E."/>
            <person name="Henrissat B."/>
            <person name="Morin E."/>
            <person name="Kohler A."/>
            <person name="Barry K."/>
            <person name="LaButti K."/>
            <person name="Morin E."/>
            <person name="Salamov A."/>
            <person name="Lipzen A."/>
            <person name="Mereny Z."/>
            <person name="Hegedus B."/>
            <person name="Baldrian P."/>
            <person name="Stursova M."/>
            <person name="Weitz H."/>
            <person name="Taylor A."/>
            <person name="Grigoriev I.V."/>
            <person name="Nagy L.G."/>
            <person name="Martin F."/>
            <person name="Kauserud H."/>
        </authorList>
    </citation>
    <scope>NUCLEOTIDE SEQUENCE</scope>
    <source>
        <strain evidence="9">CBHHK200</strain>
    </source>
</reference>
<comment type="catalytic activity">
    <reaction evidence="1">
        <text>Endonucleolytic cleavage to 5'-phosphomonoester.</text>
        <dbReference type="EC" id="3.1.26.4"/>
    </reaction>
</comment>